<accession>A0A4Y2SEQ8</accession>
<dbReference type="EMBL" id="BGPR01021100">
    <property type="protein sequence ID" value="GBN86076.1"/>
    <property type="molecule type" value="Genomic_DNA"/>
</dbReference>
<evidence type="ECO:0000313" key="2">
    <source>
        <dbReference type="EMBL" id="GBN86076.1"/>
    </source>
</evidence>
<comment type="caution">
    <text evidence="2">The sequence shown here is derived from an EMBL/GenBank/DDBJ whole genome shotgun (WGS) entry which is preliminary data.</text>
</comment>
<dbReference type="Proteomes" id="UP000499080">
    <property type="component" value="Unassembled WGS sequence"/>
</dbReference>
<gene>
    <name evidence="3" type="ORF">AVEN_138090_1</name>
    <name evidence="2" type="ORF">AVEN_47566_1</name>
</gene>
<name>A0A4Y2SEQ8_ARAVE</name>
<evidence type="ECO:0000256" key="1">
    <source>
        <dbReference type="SAM" id="MobiDB-lite"/>
    </source>
</evidence>
<feature type="region of interest" description="Disordered" evidence="1">
    <location>
        <begin position="37"/>
        <end position="56"/>
    </location>
</feature>
<protein>
    <submittedName>
        <fullName evidence="2">Uncharacterized protein</fullName>
    </submittedName>
</protein>
<sequence>MERLHKVLPEVETDVDIVFENGTGDVLEENFSDLERFSEHDTESKENGDSRNEDVNNLLWLSPKDDVQRRKTKFRQNIRNRCHNIASRLPGTKGTVKDVANPVKSWELFINDKKIQIIVE</sequence>
<proteinExistence type="predicted"/>
<reference evidence="2 4" key="1">
    <citation type="journal article" date="2019" name="Sci. Rep.">
        <title>Orb-weaving spider Araneus ventricosus genome elucidates the spidroin gene catalogue.</title>
        <authorList>
            <person name="Kono N."/>
            <person name="Nakamura H."/>
            <person name="Ohtoshi R."/>
            <person name="Moran D.A.P."/>
            <person name="Shinohara A."/>
            <person name="Yoshida Y."/>
            <person name="Fujiwara M."/>
            <person name="Mori M."/>
            <person name="Tomita M."/>
            <person name="Arakawa K."/>
        </authorList>
    </citation>
    <scope>NUCLEOTIDE SEQUENCE [LARGE SCALE GENOMIC DNA]</scope>
</reference>
<feature type="compositionally biased region" description="Basic and acidic residues" evidence="1">
    <location>
        <begin position="37"/>
        <end position="54"/>
    </location>
</feature>
<dbReference type="AlphaFoldDB" id="A0A4Y2SEQ8"/>
<dbReference type="EMBL" id="BGPR01021101">
    <property type="protein sequence ID" value="GBN86077.1"/>
    <property type="molecule type" value="Genomic_DNA"/>
</dbReference>
<keyword evidence="4" id="KW-1185">Reference proteome</keyword>
<organism evidence="2 4">
    <name type="scientific">Araneus ventricosus</name>
    <name type="common">Orbweaver spider</name>
    <name type="synonym">Epeira ventricosa</name>
    <dbReference type="NCBI Taxonomy" id="182803"/>
    <lineage>
        <taxon>Eukaryota</taxon>
        <taxon>Metazoa</taxon>
        <taxon>Ecdysozoa</taxon>
        <taxon>Arthropoda</taxon>
        <taxon>Chelicerata</taxon>
        <taxon>Arachnida</taxon>
        <taxon>Araneae</taxon>
        <taxon>Araneomorphae</taxon>
        <taxon>Entelegynae</taxon>
        <taxon>Araneoidea</taxon>
        <taxon>Araneidae</taxon>
        <taxon>Araneus</taxon>
    </lineage>
</organism>
<evidence type="ECO:0000313" key="4">
    <source>
        <dbReference type="Proteomes" id="UP000499080"/>
    </source>
</evidence>
<evidence type="ECO:0000313" key="3">
    <source>
        <dbReference type="EMBL" id="GBN86077.1"/>
    </source>
</evidence>